<accession>A0A5A5TBC6</accession>
<dbReference type="InterPro" id="IPR045401">
    <property type="entry name" value="GAP1-M"/>
</dbReference>
<evidence type="ECO:0000313" key="5">
    <source>
        <dbReference type="Proteomes" id="UP000322530"/>
    </source>
</evidence>
<dbReference type="Proteomes" id="UP000322530">
    <property type="component" value="Unassembled WGS sequence"/>
</dbReference>
<evidence type="ECO:0000256" key="1">
    <source>
        <dbReference type="SAM" id="MobiDB-lite"/>
    </source>
</evidence>
<comment type="caution">
    <text evidence="4">The sequence shown here is derived from an EMBL/GenBank/DDBJ whole genome shotgun (WGS) entry which is preliminary data.</text>
</comment>
<name>A0A5A5TBC6_9CHLR</name>
<evidence type="ECO:0000259" key="3">
    <source>
        <dbReference type="Pfam" id="PF20014"/>
    </source>
</evidence>
<dbReference type="EMBL" id="BIXY01000029">
    <property type="protein sequence ID" value="GCF08698.1"/>
    <property type="molecule type" value="Genomic_DNA"/>
</dbReference>
<reference evidence="4 5" key="1">
    <citation type="submission" date="2019-01" db="EMBL/GenBank/DDBJ databases">
        <title>Draft genome sequence of Dictyobacter sp. Uno17.</title>
        <authorList>
            <person name="Wang C.M."/>
            <person name="Zheng Y."/>
            <person name="Sakai Y."/>
            <person name="Abe K."/>
            <person name="Yokota A."/>
            <person name="Yabe S."/>
        </authorList>
    </citation>
    <scope>NUCLEOTIDE SEQUENCE [LARGE SCALE GENOMIC DNA]</scope>
    <source>
        <strain evidence="4 5">Uno17</strain>
    </source>
</reference>
<dbReference type="InterPro" id="IPR045402">
    <property type="entry name" value="GAP1-N2"/>
</dbReference>
<feature type="domain" description="GTPase-associated protein 1 N-terminal" evidence="2">
    <location>
        <begin position="2"/>
        <end position="134"/>
    </location>
</feature>
<evidence type="ECO:0000313" key="4">
    <source>
        <dbReference type="EMBL" id="GCF08698.1"/>
    </source>
</evidence>
<proteinExistence type="predicted"/>
<sequence>MDQLWYTWSTTGLGSITGHRVRAASQNLLNLHSEWYQELEKYLHYTLPEGVNPYESTTASSPYGLAYIVTLAGPCLLQRVYGGKDAYGRAGVSFIHALTNLNDITPLEAIDSWHSPFWQIHDSLPVEQIELPAVHKTQLHAGSLSVAAIMREAVNQRHYREHLEMLVNAYLTFEGWENLYLETYAEEGIHSATERNAELIWGLLHCLPPYLARQATFSTYEDRLEDSPATRIVATCFSTLEGLQHEPSHPGYVLKWAYGRDGALLLQEAGVPQDQASMKLLSAHRLQACASYAHDIVEKFLADNRQDQKTIHAFYKMTLLKRVNNLSSFLDTYQLFSTRQSHTAQLFTVDEHLATVHPYYAQKLAAQIDEDAAQSTVNHLLSLVEVDDQDDISAIEQLLQLQTLLPQEIEALLLQSTLSAEELHSLFLKHWEYLLLVIPDKAVTGYCIEHFLLCKLDLSILKAAGTGALLDTITRNNRCYADDQKRARDWLHIRTTLFSGANNHARELVTNESELHALAGAIANLQLQKDIDYWECLLKYLIPVIWDDEDIASVLTILAPVSLFAVKTDSVIVDFIENLSIYAAQAEQVKNNSRRLLLYMQHAIANVLYQEDKDYNIKSHEVLPRIFHLLLQYSDKKTIDELNNKQRWHIRDWKIWKMYRTGAYPAGSGGLKQFFSRSKETVKIPAIRPDVLPSRRSQLQAPVASVGLVNVLKQPPVTSIAPARAYTDTSVAHIAPAPKYRAPQGSHVSFPLSQEDKQSLSDQPGIIHEP</sequence>
<dbReference type="Pfam" id="PF20014">
    <property type="entry name" value="GAP1-M"/>
    <property type="match status" value="1"/>
</dbReference>
<organism evidence="4 5">
    <name type="scientific">Dictyobacter arantiisoli</name>
    <dbReference type="NCBI Taxonomy" id="2014874"/>
    <lineage>
        <taxon>Bacteria</taxon>
        <taxon>Bacillati</taxon>
        <taxon>Chloroflexota</taxon>
        <taxon>Ktedonobacteria</taxon>
        <taxon>Ktedonobacterales</taxon>
        <taxon>Dictyobacteraceae</taxon>
        <taxon>Dictyobacter</taxon>
    </lineage>
</organism>
<protein>
    <submittedName>
        <fullName evidence="4">Uncharacterized protein</fullName>
    </submittedName>
</protein>
<dbReference type="OrthoDB" id="167038at2"/>
<keyword evidence="5" id="KW-1185">Reference proteome</keyword>
<feature type="domain" description="GTPase-associated protein 1 middle" evidence="3">
    <location>
        <begin position="175"/>
        <end position="246"/>
    </location>
</feature>
<evidence type="ECO:0000259" key="2">
    <source>
        <dbReference type="Pfam" id="PF20013"/>
    </source>
</evidence>
<feature type="region of interest" description="Disordered" evidence="1">
    <location>
        <begin position="740"/>
        <end position="770"/>
    </location>
</feature>
<dbReference type="RefSeq" id="WP_149401680.1">
    <property type="nucleotide sequence ID" value="NZ_BIXY01000029.1"/>
</dbReference>
<dbReference type="AlphaFoldDB" id="A0A5A5TBC6"/>
<dbReference type="Pfam" id="PF20013">
    <property type="entry name" value="GAP1-N2"/>
    <property type="match status" value="1"/>
</dbReference>
<gene>
    <name evidence="4" type="ORF">KDI_22620</name>
</gene>